<reference evidence="2" key="1">
    <citation type="submission" date="2022-04" db="EMBL/GenBank/DDBJ databases">
        <title>Carnegiea gigantea Genome sequencing and assembly v2.</title>
        <authorList>
            <person name="Copetti D."/>
            <person name="Sanderson M.J."/>
            <person name="Burquez A."/>
            <person name="Wojciechowski M.F."/>
        </authorList>
    </citation>
    <scope>NUCLEOTIDE SEQUENCE</scope>
    <source>
        <strain evidence="2">SGP5-SGP5p</strain>
        <tissue evidence="2">Aerial part</tissue>
    </source>
</reference>
<evidence type="ECO:0000256" key="1">
    <source>
        <dbReference type="SAM" id="MobiDB-lite"/>
    </source>
</evidence>
<dbReference type="EMBL" id="JAKOGI010000059">
    <property type="protein sequence ID" value="KAJ8446108.1"/>
    <property type="molecule type" value="Genomic_DNA"/>
</dbReference>
<keyword evidence="3" id="KW-1185">Reference proteome</keyword>
<sequence length="189" mass="21104">MSELISEGAMQGSSSSRRGDHEQAIVMYRRCNIEEIRKVSHSSQNPGRMYAEHLRCEKFLGRVDEANPNLEKRLLSSKSSSSSNEKLSDSSDPSACHSIKATNNRFSLGGWGGNRLEAILEGDAGLGLLAVGVEFGEGVPFKELLLFNFIEVQPNPVIICGKWPTLVFFTRRMPSKLRKLRQLHSIFHN</sequence>
<feature type="region of interest" description="Disordered" evidence="1">
    <location>
        <begin position="74"/>
        <end position="95"/>
    </location>
</feature>
<dbReference type="OrthoDB" id="4469945at2759"/>
<protein>
    <submittedName>
        <fullName evidence="2">Uncharacterized protein</fullName>
    </submittedName>
</protein>
<dbReference type="Proteomes" id="UP001153076">
    <property type="component" value="Unassembled WGS sequence"/>
</dbReference>
<proteinExistence type="predicted"/>
<name>A0A9Q1KMH1_9CARY</name>
<gene>
    <name evidence="2" type="ORF">Cgig2_000905</name>
</gene>
<comment type="caution">
    <text evidence="2">The sequence shown here is derived from an EMBL/GenBank/DDBJ whole genome shotgun (WGS) entry which is preliminary data.</text>
</comment>
<organism evidence="2 3">
    <name type="scientific">Carnegiea gigantea</name>
    <dbReference type="NCBI Taxonomy" id="171969"/>
    <lineage>
        <taxon>Eukaryota</taxon>
        <taxon>Viridiplantae</taxon>
        <taxon>Streptophyta</taxon>
        <taxon>Embryophyta</taxon>
        <taxon>Tracheophyta</taxon>
        <taxon>Spermatophyta</taxon>
        <taxon>Magnoliopsida</taxon>
        <taxon>eudicotyledons</taxon>
        <taxon>Gunneridae</taxon>
        <taxon>Pentapetalae</taxon>
        <taxon>Caryophyllales</taxon>
        <taxon>Cactineae</taxon>
        <taxon>Cactaceae</taxon>
        <taxon>Cactoideae</taxon>
        <taxon>Echinocereeae</taxon>
        <taxon>Carnegiea</taxon>
    </lineage>
</organism>
<feature type="region of interest" description="Disordered" evidence="1">
    <location>
        <begin position="1"/>
        <end position="21"/>
    </location>
</feature>
<evidence type="ECO:0000313" key="2">
    <source>
        <dbReference type="EMBL" id="KAJ8446108.1"/>
    </source>
</evidence>
<feature type="compositionally biased region" description="Low complexity" evidence="1">
    <location>
        <begin position="76"/>
        <end position="94"/>
    </location>
</feature>
<dbReference type="AlphaFoldDB" id="A0A9Q1KMH1"/>
<accession>A0A9Q1KMH1</accession>
<evidence type="ECO:0000313" key="3">
    <source>
        <dbReference type="Proteomes" id="UP001153076"/>
    </source>
</evidence>